<gene>
    <name evidence="1" type="ORF">XENOCAPTIV_028421</name>
</gene>
<evidence type="ECO:0000313" key="1">
    <source>
        <dbReference type="EMBL" id="MEQ2208394.1"/>
    </source>
</evidence>
<proteinExistence type="predicted"/>
<dbReference type="EMBL" id="JAHRIN010050490">
    <property type="protein sequence ID" value="MEQ2208394.1"/>
    <property type="molecule type" value="Genomic_DNA"/>
</dbReference>
<dbReference type="Proteomes" id="UP001434883">
    <property type="component" value="Unassembled WGS sequence"/>
</dbReference>
<organism evidence="1 2">
    <name type="scientific">Xenoophorus captivus</name>
    <dbReference type="NCBI Taxonomy" id="1517983"/>
    <lineage>
        <taxon>Eukaryota</taxon>
        <taxon>Metazoa</taxon>
        <taxon>Chordata</taxon>
        <taxon>Craniata</taxon>
        <taxon>Vertebrata</taxon>
        <taxon>Euteleostomi</taxon>
        <taxon>Actinopterygii</taxon>
        <taxon>Neopterygii</taxon>
        <taxon>Teleostei</taxon>
        <taxon>Neoteleostei</taxon>
        <taxon>Acanthomorphata</taxon>
        <taxon>Ovalentaria</taxon>
        <taxon>Atherinomorphae</taxon>
        <taxon>Cyprinodontiformes</taxon>
        <taxon>Goodeidae</taxon>
        <taxon>Xenoophorus</taxon>
    </lineage>
</organism>
<evidence type="ECO:0000313" key="2">
    <source>
        <dbReference type="Proteomes" id="UP001434883"/>
    </source>
</evidence>
<keyword evidence="2" id="KW-1185">Reference proteome</keyword>
<sequence>MKQVTIVGKTNEDNNTIIHKRNQLVIFCLNGDRPLLLTSVLLDVKHLTEGERLKVSYLQNLLGALKGHQRKWRKCKKLFKKGNCIFYGAMSAFHSGCYRRL</sequence>
<protein>
    <submittedName>
        <fullName evidence="1">Uncharacterized protein</fullName>
    </submittedName>
</protein>
<name>A0ABV0RK22_9TELE</name>
<accession>A0ABV0RK22</accession>
<comment type="caution">
    <text evidence="1">The sequence shown here is derived from an EMBL/GenBank/DDBJ whole genome shotgun (WGS) entry which is preliminary data.</text>
</comment>
<reference evidence="1 2" key="1">
    <citation type="submission" date="2021-06" db="EMBL/GenBank/DDBJ databases">
        <authorList>
            <person name="Palmer J.M."/>
        </authorList>
    </citation>
    <scope>NUCLEOTIDE SEQUENCE [LARGE SCALE GENOMIC DNA]</scope>
    <source>
        <strain evidence="1 2">XC_2019</strain>
        <tissue evidence="1">Muscle</tissue>
    </source>
</reference>